<dbReference type="EMBL" id="CP154795">
    <property type="protein sequence ID" value="XAN07208.1"/>
    <property type="molecule type" value="Genomic_DNA"/>
</dbReference>
<dbReference type="InterPro" id="IPR015946">
    <property type="entry name" value="KH_dom-like_a/b"/>
</dbReference>
<dbReference type="PANTHER" id="PTHR33515:SF1">
    <property type="entry name" value="RIBOSOME-BINDING FACTOR A, CHLOROPLASTIC-RELATED"/>
    <property type="match status" value="1"/>
</dbReference>
<dbReference type="SUPFAM" id="SSF89919">
    <property type="entry name" value="Ribosome-binding factor A, RbfA"/>
    <property type="match status" value="1"/>
</dbReference>
<evidence type="ECO:0000313" key="5">
    <source>
        <dbReference type="Proteomes" id="UP001442841"/>
    </source>
</evidence>
<gene>
    <name evidence="2 4" type="primary">rbfA</name>
    <name evidence="4" type="ORF">AADG42_07850</name>
</gene>
<organism evidence="4 5">
    <name type="scientific">Ammonicoccus fulvus</name>
    <dbReference type="NCBI Taxonomy" id="3138240"/>
    <lineage>
        <taxon>Bacteria</taxon>
        <taxon>Bacillati</taxon>
        <taxon>Actinomycetota</taxon>
        <taxon>Actinomycetes</taxon>
        <taxon>Propionibacteriales</taxon>
        <taxon>Propionibacteriaceae</taxon>
        <taxon>Ammonicoccus</taxon>
    </lineage>
</organism>
<sequence>MSNPRARKLADQIKVIVAQMLERRIKDPRLGFVTITDVRLTGDSREASIFYTVLGADADFASSAAALESAKGLLRSTIGKQLGLRYAPSLEFVLDAIPENARHIEDLLAQTRDHDRELAEQASHAQYAGDADPYRRAEDEDDDVDDVDDSDDDRDSDGASR</sequence>
<evidence type="ECO:0000256" key="1">
    <source>
        <dbReference type="ARBA" id="ARBA00022517"/>
    </source>
</evidence>
<feature type="region of interest" description="Disordered" evidence="3">
    <location>
        <begin position="119"/>
        <end position="161"/>
    </location>
</feature>
<keyword evidence="5" id="KW-1185">Reference proteome</keyword>
<name>A0ABZ3FME1_9ACTN</name>
<dbReference type="InterPro" id="IPR020053">
    <property type="entry name" value="Ribosome-bd_factorA_CS"/>
</dbReference>
<evidence type="ECO:0000256" key="2">
    <source>
        <dbReference type="HAMAP-Rule" id="MF_00003"/>
    </source>
</evidence>
<keyword evidence="1 2" id="KW-0690">Ribosome biogenesis</keyword>
<dbReference type="NCBIfam" id="TIGR00082">
    <property type="entry name" value="rbfA"/>
    <property type="match status" value="1"/>
</dbReference>
<reference evidence="4 5" key="1">
    <citation type="submission" date="2024-04" db="EMBL/GenBank/DDBJ databases">
        <title>Isolation of an actinomycete strain from pig manure.</title>
        <authorList>
            <person name="Gong T."/>
            <person name="Yu Z."/>
            <person name="An M."/>
            <person name="Wei C."/>
            <person name="Yang W."/>
            <person name="Liu L."/>
        </authorList>
    </citation>
    <scope>NUCLEOTIDE SEQUENCE [LARGE SCALE GENOMIC DNA]</scope>
    <source>
        <strain evidence="4 5">ZF39</strain>
    </source>
</reference>
<dbReference type="Pfam" id="PF02033">
    <property type="entry name" value="RBFA"/>
    <property type="match status" value="1"/>
</dbReference>
<comment type="subcellular location">
    <subcellularLocation>
        <location evidence="2">Cytoplasm</location>
    </subcellularLocation>
</comment>
<dbReference type="PROSITE" id="PS01319">
    <property type="entry name" value="RBFA"/>
    <property type="match status" value="1"/>
</dbReference>
<dbReference type="HAMAP" id="MF_00003">
    <property type="entry name" value="RbfA"/>
    <property type="match status" value="1"/>
</dbReference>
<comment type="similarity">
    <text evidence="2">Belongs to the RbfA family.</text>
</comment>
<keyword evidence="2" id="KW-0963">Cytoplasm</keyword>
<protein>
    <recommendedName>
        <fullName evidence="2">Ribosome-binding factor A</fullName>
    </recommendedName>
</protein>
<evidence type="ECO:0000313" key="4">
    <source>
        <dbReference type="EMBL" id="XAN07208.1"/>
    </source>
</evidence>
<dbReference type="InterPro" id="IPR000238">
    <property type="entry name" value="RbfA"/>
</dbReference>
<accession>A0ABZ3FME1</accession>
<evidence type="ECO:0000256" key="3">
    <source>
        <dbReference type="SAM" id="MobiDB-lite"/>
    </source>
</evidence>
<comment type="function">
    <text evidence="2">One of several proteins that assist in the late maturation steps of the functional core of the 30S ribosomal subunit. Associates with free 30S ribosomal subunits (but not with 30S subunits that are part of 70S ribosomes or polysomes). Required for efficient processing of 16S rRNA. May interact with the 5'-terminal helix region of 16S rRNA.</text>
</comment>
<dbReference type="Gene3D" id="3.30.300.20">
    <property type="match status" value="1"/>
</dbReference>
<feature type="compositionally biased region" description="Acidic residues" evidence="3">
    <location>
        <begin position="139"/>
        <end position="155"/>
    </location>
</feature>
<dbReference type="Proteomes" id="UP001442841">
    <property type="component" value="Chromosome"/>
</dbReference>
<dbReference type="RefSeq" id="WP_425308658.1">
    <property type="nucleotide sequence ID" value="NZ_CP154795.1"/>
</dbReference>
<proteinExistence type="inferred from homology"/>
<comment type="subunit">
    <text evidence="2">Monomer. Binds 30S ribosomal subunits, but not 50S ribosomal subunits or 70S ribosomes.</text>
</comment>
<dbReference type="InterPro" id="IPR023799">
    <property type="entry name" value="RbfA_dom_sf"/>
</dbReference>
<dbReference type="PANTHER" id="PTHR33515">
    <property type="entry name" value="RIBOSOME-BINDING FACTOR A, CHLOROPLASTIC-RELATED"/>
    <property type="match status" value="1"/>
</dbReference>